<evidence type="ECO:0000256" key="1">
    <source>
        <dbReference type="SAM" id="MobiDB-lite"/>
    </source>
</evidence>
<proteinExistence type="predicted"/>
<feature type="compositionally biased region" description="Polar residues" evidence="1">
    <location>
        <begin position="1"/>
        <end position="21"/>
    </location>
</feature>
<feature type="compositionally biased region" description="Low complexity" evidence="1">
    <location>
        <begin position="59"/>
        <end position="71"/>
    </location>
</feature>
<dbReference type="AlphaFoldDB" id="A0A9W6Z4Y6"/>
<dbReference type="Proteomes" id="UP001165063">
    <property type="component" value="Unassembled WGS sequence"/>
</dbReference>
<evidence type="ECO:0000313" key="2">
    <source>
        <dbReference type="EMBL" id="GMG56290.1"/>
    </source>
</evidence>
<name>A0A9W6Z4Y6_AMBMO</name>
<feature type="compositionally biased region" description="Basic and acidic residues" evidence="1">
    <location>
        <begin position="72"/>
        <end position="87"/>
    </location>
</feature>
<feature type="compositionally biased region" description="Polar residues" evidence="1">
    <location>
        <begin position="106"/>
        <end position="115"/>
    </location>
</feature>
<protein>
    <submittedName>
        <fullName evidence="2">Unnamed protein product</fullName>
    </submittedName>
</protein>
<sequence>MAQQLHQDNDNGSPQNPNRNTIDPMKEKKVKAKAVRRSMADGDTNLATPEKHGSKQSDTKNNTTNLKTNTKTKTDSKTKTETTHGPEQEQQQQQQQQQLLQEHIPSASSKSNSALLISESPKVHSLSQSDSHCRPKTSSASTNILGQKHNLKLNRLKEIREIADYDESREDEILKRLEEEQNSSNSSDPNICIETQSSGDSVFNDADVVDPNISREK</sequence>
<dbReference type="EMBL" id="BSXU01007183">
    <property type="protein sequence ID" value="GMG56290.1"/>
    <property type="molecule type" value="Genomic_DNA"/>
</dbReference>
<organism evidence="2 3">
    <name type="scientific">Ambrosiozyma monospora</name>
    <name type="common">Yeast</name>
    <name type="synonym">Endomycopsis monosporus</name>
    <dbReference type="NCBI Taxonomy" id="43982"/>
    <lineage>
        <taxon>Eukaryota</taxon>
        <taxon>Fungi</taxon>
        <taxon>Dikarya</taxon>
        <taxon>Ascomycota</taxon>
        <taxon>Saccharomycotina</taxon>
        <taxon>Pichiomycetes</taxon>
        <taxon>Pichiales</taxon>
        <taxon>Pichiaceae</taxon>
        <taxon>Ambrosiozyma</taxon>
    </lineage>
</organism>
<comment type="caution">
    <text evidence="2">The sequence shown here is derived from an EMBL/GenBank/DDBJ whole genome shotgun (WGS) entry which is preliminary data.</text>
</comment>
<accession>A0A9W6Z4Y6</accession>
<keyword evidence="3" id="KW-1185">Reference proteome</keyword>
<gene>
    <name evidence="2" type="ORF">Amon01_000835700</name>
</gene>
<feature type="compositionally biased region" description="Polar residues" evidence="1">
    <location>
        <begin position="125"/>
        <end position="145"/>
    </location>
</feature>
<feature type="compositionally biased region" description="Low complexity" evidence="1">
    <location>
        <begin position="88"/>
        <end position="102"/>
    </location>
</feature>
<feature type="region of interest" description="Disordered" evidence="1">
    <location>
        <begin position="1"/>
        <end position="148"/>
    </location>
</feature>
<evidence type="ECO:0000313" key="3">
    <source>
        <dbReference type="Proteomes" id="UP001165063"/>
    </source>
</evidence>
<reference evidence="2" key="1">
    <citation type="submission" date="2023-04" db="EMBL/GenBank/DDBJ databases">
        <title>Ambrosiozyma monospora NBRC 1965.</title>
        <authorList>
            <person name="Ichikawa N."/>
            <person name="Sato H."/>
            <person name="Tonouchi N."/>
        </authorList>
    </citation>
    <scope>NUCLEOTIDE SEQUENCE</scope>
    <source>
        <strain evidence="2">NBRC 1965</strain>
    </source>
</reference>
<feature type="compositionally biased region" description="Basic and acidic residues" evidence="1">
    <location>
        <begin position="49"/>
        <end position="58"/>
    </location>
</feature>
<feature type="region of interest" description="Disordered" evidence="1">
    <location>
        <begin position="177"/>
        <end position="217"/>
    </location>
</feature>
<feature type="compositionally biased region" description="Polar residues" evidence="1">
    <location>
        <begin position="182"/>
        <end position="201"/>
    </location>
</feature>